<comment type="similarity">
    <text evidence="2 11">Belongs to the chorismate synthase family.</text>
</comment>
<feature type="binding site" evidence="11">
    <location>
        <position position="52"/>
    </location>
    <ligand>
        <name>NADP(+)</name>
        <dbReference type="ChEBI" id="CHEBI:58349"/>
    </ligand>
</feature>
<evidence type="ECO:0000313" key="12">
    <source>
        <dbReference type="EMBL" id="MEQ2519576.1"/>
    </source>
</evidence>
<sequence length="373" mass="39394">MSDCTGTAFTLTVFGESHGPAIGAVVTGLRPGTVIDEAFVARQMDKRRAKGKISTARTEADRVRFVSGVYQGRATGTALTLLIENENTRSGDYAKTADLLRPGHADYTAYAKYGGYQDARGGGHFSGRLTAPVVAAGSIFTKMLEDKGVVIATHLAKCAGVEDAPFSRDPETLLRQARQLNEKDFAVLDEVRGAAMTRAIEAAAAEGDSVGGVLETVVLGLPAGVGEPFFDSVESVLAGLLFSIPAVKGVEFGDGFALAGLRGSQANDPFRMQGGRVVTTQNRNGGVNGGITNGMPVVLRTVVKPTPSIYKVQQTVDYAAKRNATLQINGRHDPCIVHRARVVQDSLVAFGLADLCAQQFGTAWQEGSSWNTD</sequence>
<evidence type="ECO:0000256" key="11">
    <source>
        <dbReference type="HAMAP-Rule" id="MF_00300"/>
    </source>
</evidence>
<keyword evidence="10 11" id="KW-0456">Lyase</keyword>
<dbReference type="GO" id="GO:0004107">
    <property type="term" value="F:chorismate synthase activity"/>
    <property type="evidence" value="ECO:0007669"/>
    <property type="project" value="UniProtKB-EC"/>
</dbReference>
<dbReference type="PANTHER" id="PTHR21085:SF0">
    <property type="entry name" value="CHORISMATE SYNTHASE"/>
    <property type="match status" value="1"/>
</dbReference>
<feature type="binding site" evidence="11">
    <location>
        <begin position="124"/>
        <end position="126"/>
    </location>
    <ligand>
        <name>FMN</name>
        <dbReference type="ChEBI" id="CHEBI:58210"/>
    </ligand>
</feature>
<feature type="binding site" evidence="11">
    <location>
        <position position="47"/>
    </location>
    <ligand>
        <name>NADP(+)</name>
        <dbReference type="ChEBI" id="CHEBI:58349"/>
    </ligand>
</feature>
<dbReference type="InterPro" id="IPR020541">
    <property type="entry name" value="Chorismate_synthase_CS"/>
</dbReference>
<keyword evidence="4 11" id="KW-0028">Amino-acid biosynthesis</keyword>
<evidence type="ECO:0000256" key="1">
    <source>
        <dbReference type="ARBA" id="ARBA00005044"/>
    </source>
</evidence>
<dbReference type="PROSITE" id="PS00788">
    <property type="entry name" value="CHORISMATE_SYNTHASE_2"/>
    <property type="match status" value="1"/>
</dbReference>
<proteinExistence type="inferred from homology"/>
<comment type="subunit">
    <text evidence="11">Homotetramer.</text>
</comment>
<feature type="binding site" evidence="11">
    <location>
        <position position="331"/>
    </location>
    <ligand>
        <name>FMN</name>
        <dbReference type="ChEBI" id="CHEBI:58210"/>
    </ligand>
</feature>
<protein>
    <recommendedName>
        <fullName evidence="3 11">Chorismate synthase</fullName>
        <shortName evidence="11">CS</shortName>
        <ecNumber evidence="3 11">4.2.3.5</ecNumber>
    </recommendedName>
    <alternativeName>
        <fullName evidence="11">5-enolpyruvylshikimate-3-phosphate phospholyase</fullName>
    </alternativeName>
</protein>
<dbReference type="RefSeq" id="WP_349215009.1">
    <property type="nucleotide sequence ID" value="NZ_JBBMFA010000059.1"/>
</dbReference>
<evidence type="ECO:0000256" key="10">
    <source>
        <dbReference type="ARBA" id="ARBA00023239"/>
    </source>
</evidence>
<comment type="pathway">
    <text evidence="1 11">Metabolic intermediate biosynthesis; chorismate biosynthesis; chorismate from D-erythrose 4-phosphate and phosphoenolpyruvate: step 7/7.</text>
</comment>
<evidence type="ECO:0000256" key="4">
    <source>
        <dbReference type="ARBA" id="ARBA00022605"/>
    </source>
</evidence>
<keyword evidence="5 11" id="KW-0285">Flavoprotein</keyword>
<evidence type="ECO:0000256" key="2">
    <source>
        <dbReference type="ARBA" id="ARBA00008014"/>
    </source>
</evidence>
<gene>
    <name evidence="11 12" type="primary">aroC</name>
    <name evidence="12" type="ORF">WMO24_03905</name>
</gene>
<keyword evidence="9 11" id="KW-0057">Aromatic amino acid biosynthesis</keyword>
<comment type="function">
    <text evidence="11">Catalyzes the anti-1,4-elimination of the C-3 phosphate and the C-6 proR hydrogen from 5-enolpyruvylshikimate-3-phosphate (EPSP) to yield chorismate, which is the branch point compound that serves as the starting substrate for the three terminal pathways of aromatic amino acid biosynthesis. This reaction introduces a second double bond into the aromatic ring system.</text>
</comment>
<keyword evidence="13" id="KW-1185">Reference proteome</keyword>
<keyword evidence="6 11" id="KW-0288">FMN</keyword>
<dbReference type="HAMAP" id="MF_00300">
    <property type="entry name" value="Chorismate_synth"/>
    <property type="match status" value="1"/>
</dbReference>
<organism evidence="12 13">
    <name type="scientific">Ruthenibacterium intestinale</name>
    <dbReference type="NCBI Taxonomy" id="3133163"/>
    <lineage>
        <taxon>Bacteria</taxon>
        <taxon>Bacillati</taxon>
        <taxon>Bacillota</taxon>
        <taxon>Clostridia</taxon>
        <taxon>Eubacteriales</taxon>
        <taxon>Oscillospiraceae</taxon>
        <taxon>Ruthenibacterium</taxon>
    </lineage>
</organism>
<feature type="binding site" evidence="11">
    <location>
        <position position="289"/>
    </location>
    <ligand>
        <name>FMN</name>
        <dbReference type="ChEBI" id="CHEBI:58210"/>
    </ligand>
</feature>
<dbReference type="InterPro" id="IPR000453">
    <property type="entry name" value="Chorismate_synth"/>
</dbReference>
<dbReference type="CDD" id="cd07304">
    <property type="entry name" value="Chorismate_synthase"/>
    <property type="match status" value="1"/>
</dbReference>
<dbReference type="EC" id="4.2.3.5" evidence="3 11"/>
<name>A0ABV1GCI8_9FIRM</name>
<comment type="caution">
    <text evidence="12">The sequence shown here is derived from an EMBL/GenBank/DDBJ whole genome shotgun (WGS) entry which is preliminary data.</text>
</comment>
<evidence type="ECO:0000256" key="5">
    <source>
        <dbReference type="ARBA" id="ARBA00022630"/>
    </source>
</evidence>
<comment type="cofactor">
    <cofactor evidence="11">
        <name>FMNH2</name>
        <dbReference type="ChEBI" id="CHEBI:57618"/>
    </cofactor>
    <text evidence="11">Reduced FMN (FMNH(2)).</text>
</comment>
<evidence type="ECO:0000256" key="6">
    <source>
        <dbReference type="ARBA" id="ARBA00022643"/>
    </source>
</evidence>
<dbReference type="Pfam" id="PF01264">
    <property type="entry name" value="Chorismate_synt"/>
    <property type="match status" value="1"/>
</dbReference>
<dbReference type="PIRSF" id="PIRSF001456">
    <property type="entry name" value="Chorismate_synth"/>
    <property type="match status" value="1"/>
</dbReference>
<comment type="caution">
    <text evidence="11">Lacks conserved residue(s) required for the propagation of feature annotation.</text>
</comment>
<comment type="catalytic activity">
    <reaction evidence="11">
        <text>5-O-(1-carboxyvinyl)-3-phosphoshikimate = chorismate + phosphate</text>
        <dbReference type="Rhea" id="RHEA:21020"/>
        <dbReference type="ChEBI" id="CHEBI:29748"/>
        <dbReference type="ChEBI" id="CHEBI:43474"/>
        <dbReference type="ChEBI" id="CHEBI:57701"/>
        <dbReference type="EC" id="4.2.3.5"/>
    </reaction>
</comment>
<dbReference type="Proteomes" id="UP001477672">
    <property type="component" value="Unassembled WGS sequence"/>
</dbReference>
<evidence type="ECO:0000256" key="8">
    <source>
        <dbReference type="ARBA" id="ARBA00022857"/>
    </source>
</evidence>
<evidence type="ECO:0000256" key="9">
    <source>
        <dbReference type="ARBA" id="ARBA00023141"/>
    </source>
</evidence>
<dbReference type="Gene3D" id="3.60.150.10">
    <property type="entry name" value="Chorismate synthase AroC"/>
    <property type="match status" value="1"/>
</dbReference>
<dbReference type="PANTHER" id="PTHR21085">
    <property type="entry name" value="CHORISMATE SYNTHASE"/>
    <property type="match status" value="1"/>
</dbReference>
<dbReference type="InterPro" id="IPR035904">
    <property type="entry name" value="Chorismate_synth_AroC_sf"/>
</dbReference>
<accession>A0ABV1GCI8</accession>
<feature type="binding site" evidence="11">
    <location>
        <begin position="304"/>
        <end position="308"/>
    </location>
    <ligand>
        <name>FMN</name>
        <dbReference type="ChEBI" id="CHEBI:58210"/>
    </ligand>
</feature>
<dbReference type="NCBIfam" id="NF003793">
    <property type="entry name" value="PRK05382.1"/>
    <property type="match status" value="1"/>
</dbReference>
<keyword evidence="7 11" id="KW-0274">FAD</keyword>
<keyword evidence="8 11" id="KW-0521">NADP</keyword>
<evidence type="ECO:0000256" key="7">
    <source>
        <dbReference type="ARBA" id="ARBA00022827"/>
    </source>
</evidence>
<reference evidence="12 13" key="1">
    <citation type="submission" date="2024-03" db="EMBL/GenBank/DDBJ databases">
        <title>Human intestinal bacterial collection.</title>
        <authorList>
            <person name="Pauvert C."/>
            <person name="Hitch T.C.A."/>
            <person name="Clavel T."/>
        </authorList>
    </citation>
    <scope>NUCLEOTIDE SEQUENCE [LARGE SCALE GENOMIC DNA]</scope>
    <source>
        <strain evidence="12 13">CLA-JM-H11</strain>
    </source>
</reference>
<evidence type="ECO:0000256" key="3">
    <source>
        <dbReference type="ARBA" id="ARBA00013036"/>
    </source>
</evidence>
<dbReference type="NCBIfam" id="TIGR00033">
    <property type="entry name" value="aroC"/>
    <property type="match status" value="1"/>
</dbReference>
<evidence type="ECO:0000313" key="13">
    <source>
        <dbReference type="Proteomes" id="UP001477672"/>
    </source>
</evidence>
<dbReference type="EMBL" id="JBBMFA010000059">
    <property type="protein sequence ID" value="MEQ2519576.1"/>
    <property type="molecule type" value="Genomic_DNA"/>
</dbReference>
<dbReference type="SUPFAM" id="SSF103263">
    <property type="entry name" value="Chorismate synthase, AroC"/>
    <property type="match status" value="1"/>
</dbReference>